<dbReference type="Proteomes" id="UP000250043">
    <property type="component" value="Unassembled WGS sequence"/>
</dbReference>
<protein>
    <submittedName>
        <fullName evidence="1">Uncharacterized protein</fullName>
    </submittedName>
</protein>
<gene>
    <name evidence="1" type="ORF">OBBRIDRAFT_385901</name>
</gene>
<name>A0A8E2B2R5_9APHY</name>
<evidence type="ECO:0000313" key="2">
    <source>
        <dbReference type="Proteomes" id="UP000250043"/>
    </source>
</evidence>
<evidence type="ECO:0000313" key="1">
    <source>
        <dbReference type="EMBL" id="OCH92969.1"/>
    </source>
</evidence>
<dbReference type="EMBL" id="KV722361">
    <property type="protein sequence ID" value="OCH92969.1"/>
    <property type="molecule type" value="Genomic_DNA"/>
</dbReference>
<dbReference type="AlphaFoldDB" id="A0A8E2B2R5"/>
<keyword evidence="2" id="KW-1185">Reference proteome</keyword>
<organism evidence="1 2">
    <name type="scientific">Obba rivulosa</name>
    <dbReference type="NCBI Taxonomy" id="1052685"/>
    <lineage>
        <taxon>Eukaryota</taxon>
        <taxon>Fungi</taxon>
        <taxon>Dikarya</taxon>
        <taxon>Basidiomycota</taxon>
        <taxon>Agaricomycotina</taxon>
        <taxon>Agaricomycetes</taxon>
        <taxon>Polyporales</taxon>
        <taxon>Gelatoporiaceae</taxon>
        <taxon>Obba</taxon>
    </lineage>
</organism>
<accession>A0A8E2B2R5</accession>
<sequence>MFTRPAVVDRRRSCQVPSTQVRLHDVDIKDSAAVPPLEICSFSGVLPQPASENRLSRLLQTDEKLVEHVTCGATVLFSPLVTSHVQTEEPCQTALDESLCVIVVAWHNYEDSAISHIRSTGFRWTLIAVSVDGRGLPSRWIRTVASALVRCDGTVF</sequence>
<proteinExistence type="predicted"/>
<reference evidence="1 2" key="1">
    <citation type="submission" date="2016-07" db="EMBL/GenBank/DDBJ databases">
        <title>Draft genome of the white-rot fungus Obba rivulosa 3A-2.</title>
        <authorList>
            <consortium name="DOE Joint Genome Institute"/>
            <person name="Miettinen O."/>
            <person name="Riley R."/>
            <person name="Acob R."/>
            <person name="Barry K."/>
            <person name="Cullen D."/>
            <person name="De Vries R."/>
            <person name="Hainaut M."/>
            <person name="Hatakka A."/>
            <person name="Henrissat B."/>
            <person name="Hilden K."/>
            <person name="Kuo R."/>
            <person name="Labutti K."/>
            <person name="Lipzen A."/>
            <person name="Makela M.R."/>
            <person name="Sandor L."/>
            <person name="Spatafora J.W."/>
            <person name="Grigoriev I.V."/>
            <person name="Hibbett D.S."/>
        </authorList>
    </citation>
    <scope>NUCLEOTIDE SEQUENCE [LARGE SCALE GENOMIC DNA]</scope>
    <source>
        <strain evidence="1 2">3A-2</strain>
    </source>
</reference>